<reference evidence="11" key="1">
    <citation type="submission" date="2006-10" db="EMBL/GenBank/DDBJ databases">
        <authorList>
            <person name="Amadeo P."/>
            <person name="Zhao Q."/>
            <person name="Wortman J."/>
            <person name="Fraser-Liggett C."/>
            <person name="Carlton J."/>
        </authorList>
    </citation>
    <scope>NUCLEOTIDE SEQUENCE</scope>
    <source>
        <strain evidence="11">G3</strain>
    </source>
</reference>
<gene>
    <name evidence="11" type="ORF">TVAG_064540</name>
</gene>
<evidence type="ECO:0000256" key="9">
    <source>
        <dbReference type="ARBA" id="ARBA00031593"/>
    </source>
</evidence>
<keyword evidence="7" id="KW-0969">Cilium</keyword>
<dbReference type="GO" id="GO:0097546">
    <property type="term" value="C:ciliary base"/>
    <property type="evidence" value="ECO:0000318"/>
    <property type="project" value="GO_Central"/>
</dbReference>
<dbReference type="VEuPathDB" id="TrichDB:TVAGG3_0350040"/>
<keyword evidence="8" id="KW-0966">Cell projection</keyword>
<keyword evidence="6" id="KW-0175">Coiled coil</keyword>
<evidence type="ECO:0000256" key="7">
    <source>
        <dbReference type="ARBA" id="ARBA00023069"/>
    </source>
</evidence>
<dbReference type="Gene3D" id="1.20.1520.10">
    <property type="entry name" value="ADP-ribosylation factor-like 2-binding protein, domain"/>
    <property type="match status" value="1"/>
</dbReference>
<proteinExistence type="inferred from homology"/>
<dbReference type="Proteomes" id="UP000001542">
    <property type="component" value="Unassembled WGS sequence"/>
</dbReference>
<evidence type="ECO:0000256" key="6">
    <source>
        <dbReference type="ARBA" id="ARBA00023054"/>
    </source>
</evidence>
<dbReference type="InterPro" id="IPR042541">
    <property type="entry name" value="BART_sf"/>
</dbReference>
<dbReference type="VEuPathDB" id="TrichDB:TVAG_064540"/>
<dbReference type="OrthoDB" id="10588500at2759"/>
<sequence length="256" mass="29139">MNERTIIQICNFFTSEAWWKPVCGFLATNCMQFESPENTVEQYNLFNQFQSLVQDLFDSFLCKTVNMRPSALEQLMLQGYDGNIYQLRVLIFRIQELLNFEKFKLEMQATQRRIDEEVTNTMMMLREQSADDDAQNNAVDMLEKSEQISLQKQTEFCCNRTKDELRLNELHDNLQKSMGGPKTNPLASTSPVNSTFNTLGSLGPLSSPTGSMVNKGPPVTTFNPQYDAVRKSNPGKPLIMRPGLTKVKSSKLASLH</sequence>
<dbReference type="PANTHER" id="PTHR21532">
    <property type="entry name" value="PHOSPHODIESTERASE HL"/>
    <property type="match status" value="1"/>
</dbReference>
<protein>
    <recommendedName>
        <fullName evidence="4">Cilia- and flagella-associated protein 36</fullName>
    </recommendedName>
    <alternativeName>
        <fullName evidence="9">Coiled-coil domain-containing protein 104</fullName>
    </alternativeName>
</protein>
<organism evidence="11 12">
    <name type="scientific">Trichomonas vaginalis (strain ATCC PRA-98 / G3)</name>
    <dbReference type="NCBI Taxonomy" id="412133"/>
    <lineage>
        <taxon>Eukaryota</taxon>
        <taxon>Metamonada</taxon>
        <taxon>Parabasalia</taxon>
        <taxon>Trichomonadida</taxon>
        <taxon>Trichomonadidae</taxon>
        <taxon>Trichomonas</taxon>
    </lineage>
</organism>
<evidence type="ECO:0000313" key="12">
    <source>
        <dbReference type="Proteomes" id="UP000001542"/>
    </source>
</evidence>
<accession>A2EHC9</accession>
<comment type="similarity">
    <text evidence="3">Belongs to the CFAP36 family.</text>
</comment>
<dbReference type="Pfam" id="PF11527">
    <property type="entry name" value="ARL2_Bind_BART"/>
    <property type="match status" value="1"/>
</dbReference>
<evidence type="ECO:0000256" key="4">
    <source>
        <dbReference type="ARBA" id="ARBA00021815"/>
    </source>
</evidence>
<dbReference type="RefSeq" id="XP_001320130.1">
    <property type="nucleotide sequence ID" value="XM_001320095.1"/>
</dbReference>
<dbReference type="InterPro" id="IPR023379">
    <property type="entry name" value="BART_dom"/>
</dbReference>
<keyword evidence="12" id="KW-1185">Reference proteome</keyword>
<dbReference type="InterPro" id="IPR038888">
    <property type="entry name" value="CFAP36"/>
</dbReference>
<reference evidence="11" key="2">
    <citation type="journal article" date="2007" name="Science">
        <title>Draft genome sequence of the sexually transmitted pathogen Trichomonas vaginalis.</title>
        <authorList>
            <person name="Carlton J.M."/>
            <person name="Hirt R.P."/>
            <person name="Silva J.C."/>
            <person name="Delcher A.L."/>
            <person name="Schatz M."/>
            <person name="Zhao Q."/>
            <person name="Wortman J.R."/>
            <person name="Bidwell S.L."/>
            <person name="Alsmark U.C.M."/>
            <person name="Besteiro S."/>
            <person name="Sicheritz-Ponten T."/>
            <person name="Noel C.J."/>
            <person name="Dacks J.B."/>
            <person name="Foster P.G."/>
            <person name="Simillion C."/>
            <person name="Van de Peer Y."/>
            <person name="Miranda-Saavedra D."/>
            <person name="Barton G.J."/>
            <person name="Westrop G.D."/>
            <person name="Mueller S."/>
            <person name="Dessi D."/>
            <person name="Fiori P.L."/>
            <person name="Ren Q."/>
            <person name="Paulsen I."/>
            <person name="Zhang H."/>
            <person name="Bastida-Corcuera F.D."/>
            <person name="Simoes-Barbosa A."/>
            <person name="Brown M.T."/>
            <person name="Hayes R.D."/>
            <person name="Mukherjee M."/>
            <person name="Okumura C.Y."/>
            <person name="Schneider R."/>
            <person name="Smith A.J."/>
            <person name="Vanacova S."/>
            <person name="Villalvazo M."/>
            <person name="Haas B.J."/>
            <person name="Pertea M."/>
            <person name="Feldblyum T.V."/>
            <person name="Utterback T.R."/>
            <person name="Shu C.L."/>
            <person name="Osoegawa K."/>
            <person name="de Jong P.J."/>
            <person name="Hrdy I."/>
            <person name="Horvathova L."/>
            <person name="Zubacova Z."/>
            <person name="Dolezal P."/>
            <person name="Malik S.B."/>
            <person name="Logsdon J.M. Jr."/>
            <person name="Henze K."/>
            <person name="Gupta A."/>
            <person name="Wang C.C."/>
            <person name="Dunne R.L."/>
            <person name="Upcroft J.A."/>
            <person name="Upcroft P."/>
            <person name="White O."/>
            <person name="Salzberg S.L."/>
            <person name="Tang P."/>
            <person name="Chiu C.-H."/>
            <person name="Lee Y.-S."/>
            <person name="Embley T.M."/>
            <person name="Coombs G.H."/>
            <person name="Mottram J.C."/>
            <person name="Tachezy J."/>
            <person name="Fraser-Liggett C.M."/>
            <person name="Johnson P.J."/>
        </authorList>
    </citation>
    <scope>NUCLEOTIDE SEQUENCE [LARGE SCALE GENOMIC DNA]</scope>
    <source>
        <strain evidence="11">G3</strain>
    </source>
</reference>
<evidence type="ECO:0000256" key="1">
    <source>
        <dbReference type="ARBA" id="ARBA00004138"/>
    </source>
</evidence>
<dbReference type="InParanoid" id="A2EHC9"/>
<keyword evidence="5" id="KW-0963">Cytoplasm</keyword>
<dbReference type="KEGG" id="tva:4765806"/>
<feature type="domain" description="BART" evidence="10">
    <location>
        <begin position="3"/>
        <end position="115"/>
    </location>
</feature>
<dbReference type="EMBL" id="DS113389">
    <property type="protein sequence ID" value="EAY07907.1"/>
    <property type="molecule type" value="Genomic_DNA"/>
</dbReference>
<dbReference type="GO" id="GO:0005930">
    <property type="term" value="C:axoneme"/>
    <property type="evidence" value="ECO:0000318"/>
    <property type="project" value="GO_Central"/>
</dbReference>
<evidence type="ECO:0000256" key="5">
    <source>
        <dbReference type="ARBA" id="ARBA00022490"/>
    </source>
</evidence>
<dbReference type="SMR" id="A2EHC9"/>
<dbReference type="PANTHER" id="PTHR21532:SF0">
    <property type="entry name" value="CILIA- AND FLAGELLA-ASSOCIATED PROTEIN 36"/>
    <property type="match status" value="1"/>
</dbReference>
<evidence type="ECO:0000313" key="11">
    <source>
        <dbReference type="EMBL" id="EAY07907.1"/>
    </source>
</evidence>
<dbReference type="AlphaFoldDB" id="A2EHC9"/>
<comment type="subcellular location">
    <subcellularLocation>
        <location evidence="1">Cell projection</location>
        <location evidence="1">Cilium</location>
    </subcellularLocation>
    <subcellularLocation>
        <location evidence="2">Cytoplasm</location>
    </subcellularLocation>
</comment>
<evidence type="ECO:0000256" key="3">
    <source>
        <dbReference type="ARBA" id="ARBA00007460"/>
    </source>
</evidence>
<evidence type="ECO:0000259" key="10">
    <source>
        <dbReference type="Pfam" id="PF11527"/>
    </source>
</evidence>
<name>A2EHC9_TRIV3</name>
<evidence type="ECO:0000256" key="2">
    <source>
        <dbReference type="ARBA" id="ARBA00004496"/>
    </source>
</evidence>
<evidence type="ECO:0000256" key="8">
    <source>
        <dbReference type="ARBA" id="ARBA00023273"/>
    </source>
</evidence>